<dbReference type="NCBIfam" id="NF006088">
    <property type="entry name" value="PRK08238.1"/>
    <property type="match status" value="1"/>
</dbReference>
<dbReference type="GO" id="GO:0016765">
    <property type="term" value="F:transferase activity, transferring alkyl or aryl (other than methyl) groups"/>
    <property type="evidence" value="ECO:0007669"/>
    <property type="project" value="InterPro"/>
</dbReference>
<evidence type="ECO:0000256" key="2">
    <source>
        <dbReference type="ARBA" id="ARBA00022475"/>
    </source>
</evidence>
<organism evidence="7 8">
    <name type="scientific">Roseateles puraquae</name>
    <dbReference type="NCBI Taxonomy" id="431059"/>
    <lineage>
        <taxon>Bacteria</taxon>
        <taxon>Pseudomonadati</taxon>
        <taxon>Pseudomonadota</taxon>
        <taxon>Betaproteobacteria</taxon>
        <taxon>Burkholderiales</taxon>
        <taxon>Sphaerotilaceae</taxon>
        <taxon>Roseateles</taxon>
    </lineage>
</organism>
<gene>
    <name evidence="7" type="ORF">CDO81_07720</name>
</gene>
<feature type="transmembrane region" description="Helical" evidence="6">
    <location>
        <begin position="288"/>
        <end position="306"/>
    </location>
</feature>
<comment type="caution">
    <text evidence="7">The sequence shown here is derived from an EMBL/GenBank/DDBJ whole genome shotgun (WGS) entry which is preliminary data.</text>
</comment>
<accession>A0A254N8X9</accession>
<dbReference type="OrthoDB" id="9803632at2"/>
<evidence type="ECO:0008006" key="9">
    <source>
        <dbReference type="Google" id="ProtNLM"/>
    </source>
</evidence>
<dbReference type="Pfam" id="PF12710">
    <property type="entry name" value="HAD"/>
    <property type="match status" value="1"/>
</dbReference>
<evidence type="ECO:0000313" key="7">
    <source>
        <dbReference type="EMBL" id="OWR04466.1"/>
    </source>
</evidence>
<comment type="subcellular location">
    <subcellularLocation>
        <location evidence="1">Membrane</location>
        <topology evidence="1">Multi-pass membrane protein</topology>
    </subcellularLocation>
</comment>
<dbReference type="InterPro" id="IPR036412">
    <property type="entry name" value="HAD-like_sf"/>
</dbReference>
<dbReference type="AlphaFoldDB" id="A0A254N8X9"/>
<evidence type="ECO:0000256" key="3">
    <source>
        <dbReference type="ARBA" id="ARBA00022692"/>
    </source>
</evidence>
<keyword evidence="3 6" id="KW-0812">Transmembrane</keyword>
<evidence type="ECO:0000256" key="1">
    <source>
        <dbReference type="ARBA" id="ARBA00004141"/>
    </source>
</evidence>
<dbReference type="CDD" id="cd07519">
    <property type="entry name" value="HAD_PTase"/>
    <property type="match status" value="1"/>
</dbReference>
<keyword evidence="2" id="KW-1003">Cell membrane</keyword>
<proteinExistence type="predicted"/>
<feature type="transmembrane region" description="Helical" evidence="6">
    <location>
        <begin position="384"/>
        <end position="404"/>
    </location>
</feature>
<dbReference type="GO" id="GO:0009247">
    <property type="term" value="P:glycolipid biosynthetic process"/>
    <property type="evidence" value="ECO:0007669"/>
    <property type="project" value="TreeGrafter"/>
</dbReference>
<evidence type="ECO:0000313" key="8">
    <source>
        <dbReference type="Proteomes" id="UP000197446"/>
    </source>
</evidence>
<dbReference type="InterPro" id="IPR000537">
    <property type="entry name" value="UbiA_prenyltransferase"/>
</dbReference>
<dbReference type="EMBL" id="NISI01000002">
    <property type="protein sequence ID" value="OWR04466.1"/>
    <property type="molecule type" value="Genomic_DNA"/>
</dbReference>
<dbReference type="GO" id="GO:0005886">
    <property type="term" value="C:plasma membrane"/>
    <property type="evidence" value="ECO:0007669"/>
    <property type="project" value="TreeGrafter"/>
</dbReference>
<dbReference type="SUPFAM" id="SSF56784">
    <property type="entry name" value="HAD-like"/>
    <property type="match status" value="1"/>
</dbReference>
<feature type="transmembrane region" description="Helical" evidence="6">
    <location>
        <begin position="216"/>
        <end position="237"/>
    </location>
</feature>
<name>A0A254N8X9_9BURK</name>
<dbReference type="Pfam" id="PF01040">
    <property type="entry name" value="UbiA"/>
    <property type="match status" value="1"/>
</dbReference>
<dbReference type="Gene3D" id="3.40.50.1000">
    <property type="entry name" value="HAD superfamily/HAD-like"/>
    <property type="match status" value="1"/>
</dbReference>
<protein>
    <recommendedName>
        <fullName evidence="9">UbiA family prenyltransferase</fullName>
    </recommendedName>
</protein>
<dbReference type="InterPro" id="IPR044878">
    <property type="entry name" value="UbiA_sf"/>
</dbReference>
<keyword evidence="5 6" id="KW-0472">Membrane</keyword>
<dbReference type="CDD" id="cd13963">
    <property type="entry name" value="PT_UbiA_2"/>
    <property type="match status" value="1"/>
</dbReference>
<feature type="transmembrane region" description="Helical" evidence="6">
    <location>
        <begin position="338"/>
        <end position="355"/>
    </location>
</feature>
<keyword evidence="8" id="KW-1185">Reference proteome</keyword>
<evidence type="ECO:0000256" key="5">
    <source>
        <dbReference type="ARBA" id="ARBA00023136"/>
    </source>
</evidence>
<reference evidence="7 8" key="1">
    <citation type="journal article" date="2007" name="Int. J. Syst. Evol. Microbiol.">
        <title>Description of Pelomonas aquatica sp. nov. and Pelomonas puraquae sp. nov., isolated from industrial and haemodialysis water.</title>
        <authorList>
            <person name="Gomila M."/>
            <person name="Bowien B."/>
            <person name="Falsen E."/>
            <person name="Moore E.R."/>
            <person name="Lalucat J."/>
        </authorList>
    </citation>
    <scope>NUCLEOTIDE SEQUENCE [LARGE SCALE GENOMIC DNA]</scope>
    <source>
        <strain evidence="7 8">CCUG 52769</strain>
    </source>
</reference>
<evidence type="ECO:0000256" key="4">
    <source>
        <dbReference type="ARBA" id="ARBA00022989"/>
    </source>
</evidence>
<dbReference type="PANTHER" id="PTHR11048">
    <property type="entry name" value="PRENYLTRANSFERASES"/>
    <property type="match status" value="1"/>
</dbReference>
<dbReference type="Proteomes" id="UP000197446">
    <property type="component" value="Unassembled WGS sequence"/>
</dbReference>
<dbReference type="PANTHER" id="PTHR11048:SF5">
    <property type="entry name" value="DECAPRENYL-PHOSPHATE PHOSPHORIBOSYLTRANSFERASE"/>
    <property type="match status" value="1"/>
</dbReference>
<feature type="transmembrane region" description="Helical" evidence="6">
    <location>
        <begin position="257"/>
        <end position="282"/>
    </location>
</feature>
<evidence type="ECO:0000256" key="6">
    <source>
        <dbReference type="SAM" id="Phobius"/>
    </source>
</evidence>
<dbReference type="InterPro" id="IPR023214">
    <property type="entry name" value="HAD_sf"/>
</dbReference>
<sequence length="471" mass="51604">MNQPPLVVDLDGTLIQTDLLHETTLLLARQSPLSLLSLPLWLARGKAWMKQRIVDHVAPDYASLPYAPELLAWLREQRAGGRQLVLCTASDQRLADGVAGHLGLFDEVIGSDGQTNLSGEAKASRLVARFGERGFDYAGNSSDDLPVWRRAREAVVVAAGSSVAKAARAQGQVAREFPAATASLRTWLKALRLHQWLKNLLVFLPLLGAFRFESHLVMQALLAFLAYGLCASSVYVVNDLMDLESDRAHPRKRLRPFASGLIGVPQALVATVLLLSLSVVFALQLPPAFGLALGVYYALTLAYTFYLKRRVLVDCVTLGVLYTLRIVAGVAATQLPHSFWLFAFPLFLFMSLAFVKRYSELQAMAALGRTGAAGRGYLASDAPLVMAMGVAAGFCAVLLLALYLNSDVVTQRYAHPERLWLTLPVVLYWISRMWMQAQRGHLSDDPVVFAVKDRYSLVCAGLFGLLLGLAH</sequence>
<dbReference type="InterPro" id="IPR039653">
    <property type="entry name" value="Prenyltransferase"/>
</dbReference>
<dbReference type="Gene3D" id="1.10.357.140">
    <property type="entry name" value="UbiA prenyltransferase"/>
    <property type="match status" value="1"/>
</dbReference>
<keyword evidence="4 6" id="KW-1133">Transmembrane helix</keyword>